<dbReference type="AlphaFoldDB" id="A0A9W6FCG4"/>
<dbReference type="EMBL" id="BSBO01000014">
    <property type="protein sequence ID" value="GLG04418.1"/>
    <property type="molecule type" value="Genomic_DNA"/>
</dbReference>
<protein>
    <recommendedName>
        <fullName evidence="3">DUF2268 domain-containing protein</fullName>
    </recommendedName>
</protein>
<reference evidence="1 2" key="1">
    <citation type="journal article" date="2023" name="Int. J. Syst. Evol. Microbiol.">
        <title>Sellimonas catena sp. nov., isolated from human faeces.</title>
        <authorList>
            <person name="Hisatomi A."/>
            <person name="Ohkuma M."/>
            <person name="Sakamoto M."/>
        </authorList>
    </citation>
    <scope>NUCLEOTIDE SEQUENCE [LARGE SCALE GENOMIC DNA]</scope>
    <source>
        <strain evidence="1 2">12EGH17</strain>
    </source>
</reference>
<keyword evidence="2" id="KW-1185">Reference proteome</keyword>
<dbReference type="RefSeq" id="WP_281872683.1">
    <property type="nucleotide sequence ID" value="NZ_BSBO01000014.1"/>
</dbReference>
<evidence type="ECO:0008006" key="3">
    <source>
        <dbReference type="Google" id="ProtNLM"/>
    </source>
</evidence>
<comment type="caution">
    <text evidence="1">The sequence shown here is derived from an EMBL/GenBank/DDBJ whole genome shotgun (WGS) entry which is preliminary data.</text>
</comment>
<evidence type="ECO:0000313" key="1">
    <source>
        <dbReference type="EMBL" id="GLG04418.1"/>
    </source>
</evidence>
<accession>A0A9W6FCG4</accession>
<organism evidence="1 2">
    <name type="scientific">Sellimonas catena</name>
    <dbReference type="NCBI Taxonomy" id="2994035"/>
    <lineage>
        <taxon>Bacteria</taxon>
        <taxon>Bacillati</taxon>
        <taxon>Bacillota</taxon>
        <taxon>Clostridia</taxon>
        <taxon>Lachnospirales</taxon>
        <taxon>Lachnospiraceae</taxon>
        <taxon>Sellimonas</taxon>
    </lineage>
</organism>
<dbReference type="Proteomes" id="UP001145145">
    <property type="component" value="Unassembled WGS sequence"/>
</dbReference>
<evidence type="ECO:0000313" key="2">
    <source>
        <dbReference type="Proteomes" id="UP001145145"/>
    </source>
</evidence>
<gene>
    <name evidence="1" type="ORF">Selli1_15920</name>
</gene>
<sequence>MKTVNTVPEILSTFPDSHFDKQRWRDYAGAIHPELPKLCEEDTAKYEFEKDVLPVIETVLGEPERIRHLGSRFEHIVAELQERLPVLFDKECEVTVVLYLGLCNAAGWVTFLGGKKVVLLGVEKVLELNWDSEEKLKALLYHEIGHIWHETYGNLEFPAHTQSRQSMLQLWQEGIAMVCEQILSKDERYYHQDENGWLAWCQEQEPMIKEEYGRRLEQEESTQDFFGDWCDFCGYSDVGYYLGCRFVRWMMKENDLREIAAMGAAELLEKYTRFAGKELPA</sequence>
<name>A0A9W6FCG4_9FIRM</name>
<proteinExistence type="predicted"/>